<name>A0A1A0QT42_MYCPR</name>
<evidence type="ECO:0000313" key="1">
    <source>
        <dbReference type="EMBL" id="OBB25331.1"/>
    </source>
</evidence>
<comment type="caution">
    <text evidence="1">The sequence shown here is derived from an EMBL/GenBank/DDBJ whole genome shotgun (WGS) entry which is preliminary data.</text>
</comment>
<dbReference type="RefSeq" id="WP_131812981.1">
    <property type="nucleotide sequence ID" value="NZ_LZSO01000037.1"/>
</dbReference>
<dbReference type="OrthoDB" id="7871105at2"/>
<organism evidence="1 2">
    <name type="scientific">Mycolicibacterium peregrinum</name>
    <name type="common">Mycobacterium peregrinum</name>
    <dbReference type="NCBI Taxonomy" id="43304"/>
    <lineage>
        <taxon>Bacteria</taxon>
        <taxon>Bacillati</taxon>
        <taxon>Actinomycetota</taxon>
        <taxon>Actinomycetes</taxon>
        <taxon>Mycobacteriales</taxon>
        <taxon>Mycobacteriaceae</taxon>
        <taxon>Mycolicibacterium</taxon>
    </lineage>
</organism>
<dbReference type="Pfam" id="PF14390">
    <property type="entry name" value="DUF4420"/>
    <property type="match status" value="1"/>
</dbReference>
<dbReference type="InterPro" id="IPR025534">
    <property type="entry name" value="DUF4420"/>
</dbReference>
<dbReference type="Proteomes" id="UP000093902">
    <property type="component" value="Unassembled WGS sequence"/>
</dbReference>
<accession>A0A1A0QT42</accession>
<protein>
    <recommendedName>
        <fullName evidence="3">PD-(D/E)XK motif protein</fullName>
    </recommendedName>
</protein>
<proteinExistence type="predicted"/>
<dbReference type="AlphaFoldDB" id="A0A1A0QT42"/>
<sequence length="358" mass="39178">MTTYEELLSRIGGLRRTDAPTKRNVHWLTDARVIGVSKTYEERIEIFLAGPKLRSSSPTLEDALEHQPWWRQSGGEPAFEANRMLLPNVGYFDQVAAFVCAELLRNGVDDDLEGAFRKTEPILALAIERLWLSDGAFLGLAGELLLLGAFCRCAEHPAVAPVVEAWNGWRPSLRDFAWGTVGIEVKTTTGSASTHDIQGTHQVELADGVGGGQPESALYLVSIGLQETVRHGNSFTVPDLVDQVVERLVEVGRADVADIFLGRVREYGSGAGFGYDHRTMRDDPTFARSFVVTFVRAYDMSDEGISVLRRPDVAAKQHVDSGSLRYSVELPAQISGDLNPVVGLNQTAITILRIGSSL</sequence>
<evidence type="ECO:0000313" key="2">
    <source>
        <dbReference type="Proteomes" id="UP000093902"/>
    </source>
</evidence>
<reference evidence="2" key="1">
    <citation type="submission" date="2016-06" db="EMBL/GenBank/DDBJ databases">
        <authorList>
            <person name="Sutton G."/>
            <person name="Brinkac L."/>
            <person name="Sanka R."/>
            <person name="Adams M."/>
            <person name="Lau E."/>
            <person name="Mehaffy C."/>
            <person name="Tameris M."/>
            <person name="Hatherill M."/>
            <person name="Hanekom W."/>
            <person name="Mahomed H."/>
            <person name="Mcshane H."/>
        </authorList>
    </citation>
    <scope>NUCLEOTIDE SEQUENCE [LARGE SCALE GENOMIC DNA]</scope>
    <source>
        <strain evidence="2">852002-51209_SCH5440388</strain>
    </source>
</reference>
<evidence type="ECO:0008006" key="3">
    <source>
        <dbReference type="Google" id="ProtNLM"/>
    </source>
</evidence>
<gene>
    <name evidence="1" type="ORF">A5792_28490</name>
</gene>
<dbReference type="EMBL" id="LZSO01000037">
    <property type="protein sequence ID" value="OBB25331.1"/>
    <property type="molecule type" value="Genomic_DNA"/>
</dbReference>